<name>A0A480A405_9CYAN</name>
<dbReference type="PANTHER" id="PTHR11062">
    <property type="entry name" value="EXOSTOSIN HEPARAN SULFATE GLYCOSYLTRANSFERASE -RELATED"/>
    <property type="match status" value="1"/>
</dbReference>
<dbReference type="Pfam" id="PF03016">
    <property type="entry name" value="Exostosin_GT47"/>
    <property type="match status" value="1"/>
</dbReference>
<proteinExistence type="predicted"/>
<protein>
    <submittedName>
        <fullName evidence="2">Exostosin family protein</fullName>
    </submittedName>
</protein>
<dbReference type="Proteomes" id="UP000300142">
    <property type="component" value="Unassembled WGS sequence"/>
</dbReference>
<organism evidence="2 3">
    <name type="scientific">Sphaerospermopsis reniformis</name>
    <dbReference type="NCBI Taxonomy" id="531300"/>
    <lineage>
        <taxon>Bacteria</taxon>
        <taxon>Bacillati</taxon>
        <taxon>Cyanobacteriota</taxon>
        <taxon>Cyanophyceae</taxon>
        <taxon>Nostocales</taxon>
        <taxon>Aphanizomenonaceae</taxon>
        <taxon>Sphaerospermopsis</taxon>
    </lineage>
</organism>
<dbReference type="PANTHER" id="PTHR11062:SF391">
    <property type="entry name" value="PIN DOMAIN-CONTAINING PROTEIN"/>
    <property type="match status" value="1"/>
</dbReference>
<feature type="domain" description="Exostosin GT47" evidence="1">
    <location>
        <begin position="98"/>
        <end position="253"/>
    </location>
</feature>
<dbReference type="AlphaFoldDB" id="A0A480A405"/>
<evidence type="ECO:0000259" key="1">
    <source>
        <dbReference type="Pfam" id="PF03016"/>
    </source>
</evidence>
<comment type="caution">
    <text evidence="2">The sequence shown here is derived from an EMBL/GenBank/DDBJ whole genome shotgun (WGS) entry which is preliminary data.</text>
</comment>
<sequence length="340" mass="39997">MNENTNKKIYLASPNDTDIVSLNFWLNDLLEKNNPQTNFVKDPDIADVIILFENFSFKHLDYIKRLKKDDFIKRYAGKIYTINYDDTTFGFLPGCYTSLTRNNFMKNFHIASCYPKEYNQELVEFRKEYQFEFSPNLLFSFRGSAKSHPIRERIFRKIPPNKDWILTRINTAFYAHTELEKNVFLQEILNSHFVLCPRGSSPSTYRMYEAMSLGRCPVIISDDWIPQVGIDWSSCSIRIPESEIQRIPEILKSQLPNAKQLGIKSLLTWNSFFSEQKKFSIFLQQILTLADVQPIKDFESLQQVWHSTSFRRNNKLNLNQRIAQKILSLTNKITEPLTKL</sequence>
<keyword evidence="3" id="KW-1185">Reference proteome</keyword>
<dbReference type="InterPro" id="IPR004263">
    <property type="entry name" value="Exostosin"/>
</dbReference>
<accession>A0A480A405</accession>
<reference evidence="3" key="1">
    <citation type="submission" date="2019-02" db="EMBL/GenBank/DDBJ databases">
        <title>Draft genome sequence of Sphaerospermopsis reniformis NIES-1949.</title>
        <authorList>
            <person name="Yamaguchi H."/>
            <person name="Suzuki S."/>
            <person name="Kawachi M."/>
        </authorList>
    </citation>
    <scope>NUCLEOTIDE SEQUENCE [LARGE SCALE GENOMIC DNA]</scope>
    <source>
        <strain evidence="3">NIES-1949</strain>
    </source>
</reference>
<gene>
    <name evidence="2" type="ORF">SR1949_36730</name>
</gene>
<dbReference type="EMBL" id="BJCE01000151">
    <property type="protein sequence ID" value="GCL38556.1"/>
    <property type="molecule type" value="Genomic_DNA"/>
</dbReference>
<evidence type="ECO:0000313" key="2">
    <source>
        <dbReference type="EMBL" id="GCL38556.1"/>
    </source>
</evidence>
<dbReference type="InterPro" id="IPR040911">
    <property type="entry name" value="Exostosin_GT47"/>
</dbReference>
<dbReference type="GO" id="GO:0016757">
    <property type="term" value="F:glycosyltransferase activity"/>
    <property type="evidence" value="ECO:0007669"/>
    <property type="project" value="InterPro"/>
</dbReference>
<evidence type="ECO:0000313" key="3">
    <source>
        <dbReference type="Proteomes" id="UP000300142"/>
    </source>
</evidence>